<evidence type="ECO:0000313" key="10">
    <source>
        <dbReference type="EMBL" id="QOJ44271.1"/>
    </source>
</evidence>
<reference evidence="10" key="1">
    <citation type="journal article" date="2020" name="Vet. Microbiol.">
        <title>Glycoprotein-C-gene-deleted recombinant infectious laryngotracheitis virus expressing a genotype VII Newcastle disease virus fusion protein protects against virulent infectious laryngotracheitis virus and Newcastle disease virus.</title>
        <authorList>
            <person name="Wei X."/>
            <person name="Shao Y."/>
            <person name="Han Z."/>
            <person name="Sun J."/>
            <person name="Liu S."/>
        </authorList>
    </citation>
    <scope>NUCLEOTIDE SEQUENCE</scope>
    <source>
        <strain evidence="10">Ck/CH/LHLJ/120305</strain>
    </source>
</reference>
<evidence type="ECO:0000256" key="9">
    <source>
        <dbReference type="SAM" id="Phobius"/>
    </source>
</evidence>
<keyword evidence="7 9" id="KW-0472">Membrane</keyword>
<proteinExistence type="inferred from homology"/>
<evidence type="ECO:0000256" key="2">
    <source>
        <dbReference type="ARBA" id="ARBA00022562"/>
    </source>
</evidence>
<protein>
    <submittedName>
        <fullName evidence="10">Nuclear egress membrane protein</fullName>
    </submittedName>
</protein>
<dbReference type="EMBL" id="MT876619">
    <property type="protein sequence ID" value="QOJ44271.1"/>
    <property type="molecule type" value="Genomic_DNA"/>
</dbReference>
<sequence length="290" mass="32489">MVLRRIQKTMKKAMKPQSARNQGDKYCQLVRVVNAGLSLAGTTASLVYTRDNARLAPTGDIFTLLAKLDGPPIPAEYILEAMNSFLNIGESWLRIQNTGQAVIVAGCSTKTANCKDQIWPASSPTISLAAAKSLWVSSSSVKEMKRLQKLKNAPLATMMYISFYRGSRTDITIRFAFYRSDSEPNLIKITRRVQEAIDSAEQEDSYKTAALLKKTLMETTSEMPTSHSVAESKPSRSIFERVTTYFRIHLKCLNPRSFSLQPLMWVLMGVAWPAFLTLLIFYLIRVQATS</sequence>
<evidence type="ECO:0000256" key="8">
    <source>
        <dbReference type="ARBA" id="ARBA00043948"/>
    </source>
</evidence>
<keyword evidence="3 9" id="KW-0812">Transmembrane</keyword>
<evidence type="ECO:0000256" key="7">
    <source>
        <dbReference type="ARBA" id="ARBA00023136"/>
    </source>
</evidence>
<dbReference type="Pfam" id="PF04541">
    <property type="entry name" value="Herpes_U34"/>
    <property type="match status" value="1"/>
</dbReference>
<dbReference type="HAMAP" id="MF_04024">
    <property type="entry name" value="HSV_NEC2"/>
    <property type="match status" value="1"/>
</dbReference>
<keyword evidence="4" id="KW-1043">Host membrane</keyword>
<keyword evidence="2" id="KW-1048">Host nucleus</keyword>
<evidence type="ECO:0000256" key="4">
    <source>
        <dbReference type="ARBA" id="ARBA00022870"/>
    </source>
</evidence>
<keyword evidence="5" id="KW-0426">Late protein</keyword>
<feature type="transmembrane region" description="Helical" evidence="9">
    <location>
        <begin position="263"/>
        <end position="284"/>
    </location>
</feature>
<evidence type="ECO:0000256" key="5">
    <source>
        <dbReference type="ARBA" id="ARBA00022921"/>
    </source>
</evidence>
<accession>A0A7M3URF7</accession>
<evidence type="ECO:0000256" key="6">
    <source>
        <dbReference type="ARBA" id="ARBA00022989"/>
    </source>
</evidence>
<dbReference type="GO" id="GO:0044201">
    <property type="term" value="C:host cell nuclear inner membrane"/>
    <property type="evidence" value="ECO:0007669"/>
    <property type="project" value="UniProtKB-SubCell"/>
</dbReference>
<comment type="subcellular location">
    <subcellularLocation>
        <location evidence="8">Host nucleus inner membrane</location>
        <topology evidence="8">Single-pass membrane protein</topology>
    </subcellularLocation>
</comment>
<organismHost>
    <name type="scientific">Gallus gallus</name>
    <name type="common">Chicken</name>
    <dbReference type="NCBI Taxonomy" id="9031"/>
</organismHost>
<name>A0A7M3URF7_ILTV</name>
<evidence type="ECO:0000256" key="1">
    <source>
        <dbReference type="ARBA" id="ARBA00022553"/>
    </source>
</evidence>
<keyword evidence="1" id="KW-0597">Phosphoprotein</keyword>
<evidence type="ECO:0000256" key="3">
    <source>
        <dbReference type="ARBA" id="ARBA00022692"/>
    </source>
</evidence>
<dbReference type="InterPro" id="IPR007626">
    <property type="entry name" value="Herpesvirus_viron_egress-type"/>
</dbReference>
<keyword evidence="6 9" id="KW-1133">Transmembrane helix</keyword>
<organism evidence="10">
    <name type="scientific">Infectious laryngotracheitis virus</name>
    <name type="common">ILTV</name>
    <name type="synonym">Gallid herpesvirus 1</name>
    <dbReference type="NCBI Taxonomy" id="10386"/>
    <lineage>
        <taxon>Viruses</taxon>
        <taxon>Duplodnaviria</taxon>
        <taxon>Heunggongvirae</taxon>
        <taxon>Peploviricota</taxon>
        <taxon>Herviviricetes</taxon>
        <taxon>Herpesvirales</taxon>
        <taxon>Orthoherpesviridae</taxon>
        <taxon>Alphaherpesvirinae</taxon>
        <taxon>Iltovirus</taxon>
        <taxon>Iltovirus gallidalpha1</taxon>
    </lineage>
</organism>
<gene>
    <name evidence="10" type="primary">UL34</name>
</gene>